<proteinExistence type="predicted"/>
<keyword evidence="2" id="KW-1185">Reference proteome</keyword>
<name>A0ABY4IAI6_CHIFI</name>
<dbReference type="RefSeq" id="WP_247815069.1">
    <property type="nucleotide sequence ID" value="NZ_CP095855.1"/>
</dbReference>
<dbReference type="PROSITE" id="PS51257">
    <property type="entry name" value="PROKAR_LIPOPROTEIN"/>
    <property type="match status" value="1"/>
</dbReference>
<sequence>MKHFYLLLSLAFLFVACSKDDFNPSKPKDGQVVELFLDHYTTAGDQRISINAKRDESLHTYLKNFDEREKGYVYIVKAKVVATPSGWADYPSYTFDYIKTLAREKYQGTDTFALPLFGWIGDGDAFFLRKDAAGYSYLDYQLKPADASVQADLGKAVEKGLQMINTAGPRTPLKVYVQHDPANYAKGYIVYHVQLQ</sequence>
<dbReference type="Proteomes" id="UP000830198">
    <property type="component" value="Chromosome"/>
</dbReference>
<organism evidence="1 2">
    <name type="scientific">Chitinophaga filiformis</name>
    <name type="common">Myxococcus filiformis</name>
    <name type="synonym">Flexibacter filiformis</name>
    <dbReference type="NCBI Taxonomy" id="104663"/>
    <lineage>
        <taxon>Bacteria</taxon>
        <taxon>Pseudomonadati</taxon>
        <taxon>Bacteroidota</taxon>
        <taxon>Chitinophagia</taxon>
        <taxon>Chitinophagales</taxon>
        <taxon>Chitinophagaceae</taxon>
        <taxon>Chitinophaga</taxon>
    </lineage>
</organism>
<dbReference type="EMBL" id="CP095855">
    <property type="protein sequence ID" value="UPK72897.1"/>
    <property type="molecule type" value="Genomic_DNA"/>
</dbReference>
<evidence type="ECO:0000313" key="1">
    <source>
        <dbReference type="EMBL" id="UPK72897.1"/>
    </source>
</evidence>
<evidence type="ECO:0000313" key="2">
    <source>
        <dbReference type="Proteomes" id="UP000830198"/>
    </source>
</evidence>
<accession>A0ABY4IAI6</accession>
<gene>
    <name evidence="1" type="ORF">MYF79_16525</name>
</gene>
<protein>
    <submittedName>
        <fullName evidence="1">Uncharacterized protein</fullName>
    </submittedName>
</protein>
<reference evidence="1 2" key="1">
    <citation type="submission" date="2022-04" db="EMBL/GenBank/DDBJ databases">
        <title>The arsenic-methylating capacity of Chitinophaga filiformis YT5 during chitin decomposition.</title>
        <authorList>
            <person name="Chen G."/>
            <person name="Liang Y."/>
        </authorList>
    </citation>
    <scope>NUCLEOTIDE SEQUENCE [LARGE SCALE GENOMIC DNA]</scope>
    <source>
        <strain evidence="1 2">YT5</strain>
    </source>
</reference>